<accession>A0A218VYE7</accession>
<keyword evidence="10" id="KW-1185">Reference proteome</keyword>
<reference evidence="9" key="1">
    <citation type="journal article" date="2017" name="Plant J.">
        <title>The pomegranate (Punica granatum L.) genome and the genomics of punicalagin biosynthesis.</title>
        <authorList>
            <person name="Qin G."/>
            <person name="Xu C."/>
            <person name="Ming R."/>
            <person name="Tang H."/>
            <person name="Guyot R."/>
            <person name="Kramer E.M."/>
            <person name="Hu Y."/>
            <person name="Yi X."/>
            <person name="Qi Y."/>
            <person name="Xu X."/>
            <person name="Gao Z."/>
            <person name="Pan H."/>
            <person name="Jian J."/>
            <person name="Tian Y."/>
            <person name="Yue Z."/>
            <person name="Xu Y."/>
        </authorList>
    </citation>
    <scope>NUCLEOTIDE SEQUENCE [LARGE SCALE GENOMIC DNA]</scope>
    <source>
        <strain evidence="9">cv. Dabenzi</strain>
    </source>
</reference>
<keyword evidence="3" id="KW-0238">DNA-binding</keyword>
<dbReference type="GO" id="GO:0003677">
    <property type="term" value="F:DNA binding"/>
    <property type="evidence" value="ECO:0007669"/>
    <property type="project" value="UniProtKB-KW"/>
</dbReference>
<dbReference type="AlphaFoldDB" id="A0A218VYE7"/>
<evidence type="ECO:0000256" key="2">
    <source>
        <dbReference type="ARBA" id="ARBA00022737"/>
    </source>
</evidence>
<evidence type="ECO:0000259" key="6">
    <source>
        <dbReference type="PROSITE" id="PS50090"/>
    </source>
</evidence>
<feature type="domain" description="HTH myb-type" evidence="7">
    <location>
        <begin position="9"/>
        <end position="61"/>
    </location>
</feature>
<reference evidence="11" key="4">
    <citation type="submission" date="2025-04" db="UniProtKB">
        <authorList>
            <consortium name="RefSeq"/>
        </authorList>
    </citation>
    <scope>IDENTIFICATION</scope>
    <source>
        <tissue evidence="11">Leaf</tissue>
    </source>
</reference>
<gene>
    <name evidence="11" type="primary">LOC116215408</name>
    <name evidence="8" type="ORF">CDL15_Pgr008889</name>
</gene>
<keyword evidence="4" id="KW-0539">Nucleus</keyword>
<dbReference type="SUPFAM" id="SSF46689">
    <property type="entry name" value="Homeodomain-like"/>
    <property type="match status" value="1"/>
</dbReference>
<dbReference type="GO" id="GO:0005634">
    <property type="term" value="C:nucleus"/>
    <property type="evidence" value="ECO:0007669"/>
    <property type="project" value="UniProtKB-SubCell"/>
</dbReference>
<dbReference type="SMART" id="SM00717">
    <property type="entry name" value="SANT"/>
    <property type="match status" value="2"/>
</dbReference>
<feature type="region of interest" description="Disordered" evidence="5">
    <location>
        <begin position="123"/>
        <end position="142"/>
    </location>
</feature>
<dbReference type="CDD" id="cd00167">
    <property type="entry name" value="SANT"/>
    <property type="match status" value="2"/>
</dbReference>
<dbReference type="InterPro" id="IPR015495">
    <property type="entry name" value="Myb_TF_plants"/>
</dbReference>
<dbReference type="PANTHER" id="PTHR10641:SF1356">
    <property type="entry name" value="OS07G0484700 PROTEIN"/>
    <property type="match status" value="1"/>
</dbReference>
<dbReference type="Pfam" id="PF00249">
    <property type="entry name" value="Myb_DNA-binding"/>
    <property type="match status" value="2"/>
</dbReference>
<dbReference type="Proteomes" id="UP000515151">
    <property type="component" value="Chromosome 7"/>
</dbReference>
<dbReference type="InterPro" id="IPR001005">
    <property type="entry name" value="SANT/Myb"/>
</dbReference>
<protein>
    <submittedName>
        <fullName evidence="11">Myb-related protein 306-like</fullName>
    </submittedName>
</protein>
<evidence type="ECO:0000313" key="8">
    <source>
        <dbReference type="EMBL" id="OWM65299.1"/>
    </source>
</evidence>
<dbReference type="PROSITE" id="PS51294">
    <property type="entry name" value="HTH_MYB"/>
    <property type="match status" value="2"/>
</dbReference>
<dbReference type="PROSITE" id="PS50090">
    <property type="entry name" value="MYB_LIKE"/>
    <property type="match status" value="2"/>
</dbReference>
<evidence type="ECO:0000256" key="3">
    <source>
        <dbReference type="ARBA" id="ARBA00023125"/>
    </source>
</evidence>
<dbReference type="Proteomes" id="UP000197138">
    <property type="component" value="Unassembled WGS sequence"/>
</dbReference>
<reference evidence="8" key="2">
    <citation type="submission" date="2017-06" db="EMBL/GenBank/DDBJ databases">
        <title>The pomegranate genome and the genomics of punicalagin biosynthesis.</title>
        <authorList>
            <person name="Xu C."/>
        </authorList>
    </citation>
    <scope>NUCLEOTIDE SEQUENCE [LARGE SCALE GENOMIC DNA]</scope>
    <source>
        <tissue evidence="8">Fresh leaf</tissue>
    </source>
</reference>
<evidence type="ECO:0000259" key="7">
    <source>
        <dbReference type="PROSITE" id="PS51294"/>
    </source>
</evidence>
<evidence type="ECO:0000256" key="4">
    <source>
        <dbReference type="ARBA" id="ARBA00023242"/>
    </source>
</evidence>
<name>A0A218VYE7_PUNGR</name>
<evidence type="ECO:0000256" key="1">
    <source>
        <dbReference type="ARBA" id="ARBA00004123"/>
    </source>
</evidence>
<evidence type="ECO:0000313" key="11">
    <source>
        <dbReference type="RefSeq" id="XP_031406969.1"/>
    </source>
</evidence>
<feature type="domain" description="Myb-like" evidence="6">
    <location>
        <begin position="62"/>
        <end position="112"/>
    </location>
</feature>
<comment type="subcellular location">
    <subcellularLocation>
        <location evidence="1">Nucleus</location>
    </subcellularLocation>
</comment>
<dbReference type="RefSeq" id="XP_031406969.1">
    <property type="nucleotide sequence ID" value="XM_031551109.1"/>
</dbReference>
<dbReference type="GeneID" id="116215408"/>
<organism evidence="8 9">
    <name type="scientific">Punica granatum</name>
    <name type="common">Pomegranate</name>
    <dbReference type="NCBI Taxonomy" id="22663"/>
    <lineage>
        <taxon>Eukaryota</taxon>
        <taxon>Viridiplantae</taxon>
        <taxon>Streptophyta</taxon>
        <taxon>Embryophyta</taxon>
        <taxon>Tracheophyta</taxon>
        <taxon>Spermatophyta</taxon>
        <taxon>Magnoliopsida</taxon>
        <taxon>eudicotyledons</taxon>
        <taxon>Gunneridae</taxon>
        <taxon>Pentapetalae</taxon>
        <taxon>rosids</taxon>
        <taxon>malvids</taxon>
        <taxon>Myrtales</taxon>
        <taxon>Lythraceae</taxon>
        <taxon>Punica</taxon>
    </lineage>
</organism>
<dbReference type="Gene3D" id="1.10.10.60">
    <property type="entry name" value="Homeodomain-like"/>
    <property type="match status" value="2"/>
</dbReference>
<feature type="domain" description="HTH myb-type" evidence="7">
    <location>
        <begin position="62"/>
        <end position="116"/>
    </location>
</feature>
<dbReference type="FunFam" id="1.10.10.60:FF:000001">
    <property type="entry name" value="MYB-related transcription factor"/>
    <property type="match status" value="1"/>
</dbReference>
<dbReference type="PANTHER" id="PTHR10641">
    <property type="entry name" value="MYB FAMILY TRANSCRIPTION FACTOR"/>
    <property type="match status" value="1"/>
</dbReference>
<evidence type="ECO:0000313" key="9">
    <source>
        <dbReference type="Proteomes" id="UP000197138"/>
    </source>
</evidence>
<feature type="domain" description="Myb-like" evidence="6">
    <location>
        <begin position="9"/>
        <end position="61"/>
    </location>
</feature>
<feature type="region of interest" description="Disordered" evidence="5">
    <location>
        <begin position="222"/>
        <end position="256"/>
    </location>
</feature>
<dbReference type="GO" id="GO:0009733">
    <property type="term" value="P:response to auxin"/>
    <property type="evidence" value="ECO:0007669"/>
    <property type="project" value="TreeGrafter"/>
</dbReference>
<evidence type="ECO:0000256" key="5">
    <source>
        <dbReference type="SAM" id="MobiDB-lite"/>
    </source>
</evidence>
<evidence type="ECO:0000313" key="10">
    <source>
        <dbReference type="Proteomes" id="UP000515151"/>
    </source>
</evidence>
<dbReference type="InterPro" id="IPR017930">
    <property type="entry name" value="Myb_dom"/>
</dbReference>
<feature type="compositionally biased region" description="Low complexity" evidence="5">
    <location>
        <begin position="223"/>
        <end position="236"/>
    </location>
</feature>
<dbReference type="OrthoDB" id="2143914at2759"/>
<sequence length="359" mass="39854">MGRPPCCDKIGVKKGPWTPEEDIILVSYIQEHGPGNWRSVPTNTGLLRCSKSCRLRWTNYLRPGIKRGNFTEDEEKTIIHLQALLGNRWAAIASYLPQRTDNDIKNYWNTHLKKKLRRFQSGVDSSEEGFRSSQPSMSKGQWERRLQTDIHMAKQALCEALSLDKSSPFLTQHATKPVTSSSDVFDVNSCNDVAASKLSQSSSAYASSADNIARLLEGWMKNSPQKKSPCSSSSRSAQTKSETTTTTTTHENNSFANTNNYMLASGSSSSDGGFDSLFSFNSSNSDVVSTQSDSPEGYCPFQDESKPNLEAIAPSQVPFSLLEKWLLDDNCGFTQGHAYDLINNMAIDDDGDHEERSLF</sequence>
<dbReference type="InterPro" id="IPR009057">
    <property type="entry name" value="Homeodomain-like_sf"/>
</dbReference>
<proteinExistence type="predicted"/>
<reference evidence="10" key="3">
    <citation type="journal article" date="2020" name="Plant Biotechnol. J.">
        <title>The pomegranate (Punica granatum L.) draft genome dissects genetic divergence between soft- and hard-seeded cultivars.</title>
        <authorList>
            <person name="Luo X."/>
            <person name="Li H."/>
            <person name="Wu Z."/>
            <person name="Yao W."/>
            <person name="Zhao P."/>
            <person name="Cao D."/>
            <person name="Yu H."/>
            <person name="Li K."/>
            <person name="Poudel K."/>
            <person name="Zhao D."/>
            <person name="Zhang F."/>
            <person name="Xia X."/>
            <person name="Chen L."/>
            <person name="Wang Q."/>
            <person name="Jing D."/>
            <person name="Cao S."/>
        </authorList>
    </citation>
    <scope>NUCLEOTIDE SEQUENCE [LARGE SCALE GENOMIC DNA]</scope>
</reference>
<keyword evidence="2" id="KW-0677">Repeat</keyword>
<dbReference type="EMBL" id="MTKT01005615">
    <property type="protein sequence ID" value="OWM65299.1"/>
    <property type="molecule type" value="Genomic_DNA"/>
</dbReference>